<feature type="compositionally biased region" description="Polar residues" evidence="1">
    <location>
        <begin position="113"/>
        <end position="124"/>
    </location>
</feature>
<feature type="compositionally biased region" description="Basic and acidic residues" evidence="1">
    <location>
        <begin position="200"/>
        <end position="210"/>
    </location>
</feature>
<reference evidence="2 3" key="1">
    <citation type="submission" date="2024-07" db="EMBL/GenBank/DDBJ databases">
        <title>Chromosome-level genome assembly of the water stick insect Ranatra chinensis (Heteroptera: Nepidae).</title>
        <authorList>
            <person name="Liu X."/>
        </authorList>
    </citation>
    <scope>NUCLEOTIDE SEQUENCE [LARGE SCALE GENOMIC DNA]</scope>
    <source>
        <strain evidence="2">Cailab_2021Rc</strain>
        <tissue evidence="2">Muscle</tissue>
    </source>
</reference>
<protein>
    <submittedName>
        <fullName evidence="2">Uncharacterized protein</fullName>
    </submittedName>
</protein>
<feature type="compositionally biased region" description="Basic and acidic residues" evidence="1">
    <location>
        <begin position="138"/>
        <end position="154"/>
    </location>
</feature>
<sequence length="440" mass="48223">MVALSEGVLGGGPVASQEAHTLTPDVPFHKSLSSRGKGRIIMSTLTGHEDLVEKKHRVSLPLANEENAWRGMFRANLIDVFRQLRESNPESTEKRVSPADGCTASCSSVKSSAVETPDEVQNSDIAEKCENETGEASSRPEEGPSTEDGRERTETVCNAGEKMGDCCKKLMKEGQSFCCNQCGKHWHSCLQSTGYHRCRRDGGEPEKENRPGVIQTPHVESDKPNDRLPESDHATENRSGINKSSISLDTESVSKQFSSMEGLTSSTATSSEVETTCTQLSYFSGTGYDSAISKEELKPGGLRGDVRCNPPRTLPRGSKSLCATRAKSMTICESGVEENYCSMENRNVITVSTISLPPSVRGHPATTKVVIAGRHWRSVYKAYFNYFVREIERQHEDGNRPSGQLLNTLHLQKKVSLAIIDSIVDQTLGCLTFSNKFPNI</sequence>
<dbReference type="Proteomes" id="UP001558652">
    <property type="component" value="Unassembled WGS sequence"/>
</dbReference>
<evidence type="ECO:0000313" key="2">
    <source>
        <dbReference type="EMBL" id="KAL1131441.1"/>
    </source>
</evidence>
<evidence type="ECO:0000313" key="3">
    <source>
        <dbReference type="Proteomes" id="UP001558652"/>
    </source>
</evidence>
<feature type="region of interest" description="Disordered" evidence="1">
    <location>
        <begin position="1"/>
        <end position="30"/>
    </location>
</feature>
<feature type="compositionally biased region" description="Polar residues" evidence="1">
    <location>
        <begin position="237"/>
        <end position="247"/>
    </location>
</feature>
<dbReference type="EMBL" id="JBFDAA010000006">
    <property type="protein sequence ID" value="KAL1131441.1"/>
    <property type="molecule type" value="Genomic_DNA"/>
</dbReference>
<keyword evidence="3" id="KW-1185">Reference proteome</keyword>
<dbReference type="AlphaFoldDB" id="A0ABD0YJI8"/>
<evidence type="ECO:0000256" key="1">
    <source>
        <dbReference type="SAM" id="MobiDB-lite"/>
    </source>
</evidence>
<proteinExistence type="predicted"/>
<accession>A0ABD0YJI8</accession>
<name>A0ABD0YJI8_9HEMI</name>
<organism evidence="2 3">
    <name type="scientific">Ranatra chinensis</name>
    <dbReference type="NCBI Taxonomy" id="642074"/>
    <lineage>
        <taxon>Eukaryota</taxon>
        <taxon>Metazoa</taxon>
        <taxon>Ecdysozoa</taxon>
        <taxon>Arthropoda</taxon>
        <taxon>Hexapoda</taxon>
        <taxon>Insecta</taxon>
        <taxon>Pterygota</taxon>
        <taxon>Neoptera</taxon>
        <taxon>Paraneoptera</taxon>
        <taxon>Hemiptera</taxon>
        <taxon>Heteroptera</taxon>
        <taxon>Panheteroptera</taxon>
        <taxon>Nepomorpha</taxon>
        <taxon>Nepidae</taxon>
        <taxon>Ranatrinae</taxon>
        <taxon>Ranatra</taxon>
    </lineage>
</organism>
<gene>
    <name evidence="2" type="ORF">AAG570_011058</name>
</gene>
<comment type="caution">
    <text evidence="2">The sequence shown here is derived from an EMBL/GenBank/DDBJ whole genome shotgun (WGS) entry which is preliminary data.</text>
</comment>
<feature type="compositionally biased region" description="Basic and acidic residues" evidence="1">
    <location>
        <begin position="219"/>
        <end position="236"/>
    </location>
</feature>
<feature type="region of interest" description="Disordered" evidence="1">
    <location>
        <begin position="197"/>
        <end position="247"/>
    </location>
</feature>
<feature type="region of interest" description="Disordered" evidence="1">
    <location>
        <begin position="113"/>
        <end position="154"/>
    </location>
</feature>